<sequence length="211" mass="23532">MAEVGGNTQYCGRGGRRRVTTHLDLEHVALDLFTEHGYEATTVDQLALAAGMSRRTFFRYFPSKNDIAWGGFDRELERLRRWLRDCAPGLPVMDAIRQAVVACNRLEEDEIPWHRKRMALILRVPALQAHATLRYVQWRQVIADFAAPRLGQPADSLVPQAIAYAALGVAIAAHEQWLAAEHADLPALLDIALRELASGFTLPSLARVRGA</sequence>
<accession>A0A3E0I5J2</accession>
<organism evidence="6 7">
    <name type="scientific">Kutzneria buriramensis</name>
    <dbReference type="NCBI Taxonomy" id="1045776"/>
    <lineage>
        <taxon>Bacteria</taxon>
        <taxon>Bacillati</taxon>
        <taxon>Actinomycetota</taxon>
        <taxon>Actinomycetes</taxon>
        <taxon>Pseudonocardiales</taxon>
        <taxon>Pseudonocardiaceae</taxon>
        <taxon>Kutzneria</taxon>
    </lineage>
</organism>
<dbReference type="RefSeq" id="WP_116173092.1">
    <property type="nucleotide sequence ID" value="NZ_CP144375.1"/>
</dbReference>
<keyword evidence="2 4" id="KW-0238">DNA-binding</keyword>
<dbReference type="PANTHER" id="PTHR30055:SF238">
    <property type="entry name" value="MYCOFACTOCIN BIOSYNTHESIS TRANSCRIPTIONAL REGULATOR MFTR-RELATED"/>
    <property type="match status" value="1"/>
</dbReference>
<keyword evidence="1" id="KW-0805">Transcription regulation</keyword>
<dbReference type="NCBIfam" id="TIGR03968">
    <property type="entry name" value="mycofact_TetR"/>
    <property type="match status" value="1"/>
</dbReference>
<gene>
    <name evidence="6" type="ORF">BCF44_102221</name>
</gene>
<protein>
    <submittedName>
        <fullName evidence="6">Mycofactocin system transcriptional regulator</fullName>
    </submittedName>
</protein>
<dbReference type="Pfam" id="PF17754">
    <property type="entry name" value="TetR_C_14"/>
    <property type="match status" value="1"/>
</dbReference>
<dbReference type="InterPro" id="IPR009057">
    <property type="entry name" value="Homeodomain-like_sf"/>
</dbReference>
<comment type="caution">
    <text evidence="6">The sequence shown here is derived from an EMBL/GenBank/DDBJ whole genome shotgun (WGS) entry which is preliminary data.</text>
</comment>
<dbReference type="Pfam" id="PF00440">
    <property type="entry name" value="TetR_N"/>
    <property type="match status" value="1"/>
</dbReference>
<feature type="DNA-binding region" description="H-T-H motif" evidence="4">
    <location>
        <begin position="42"/>
        <end position="61"/>
    </location>
</feature>
<dbReference type="EMBL" id="QUNO01000002">
    <property type="protein sequence ID" value="REH53989.1"/>
    <property type="molecule type" value="Genomic_DNA"/>
</dbReference>
<proteinExistence type="predicted"/>
<dbReference type="GO" id="GO:0003700">
    <property type="term" value="F:DNA-binding transcription factor activity"/>
    <property type="evidence" value="ECO:0007669"/>
    <property type="project" value="TreeGrafter"/>
</dbReference>
<name>A0A3E0I5J2_9PSEU</name>
<keyword evidence="3" id="KW-0804">Transcription</keyword>
<dbReference type="InterPro" id="IPR023851">
    <property type="entry name" value="Tscrpt_reg_TetR-type"/>
</dbReference>
<dbReference type="InterPro" id="IPR001647">
    <property type="entry name" value="HTH_TetR"/>
</dbReference>
<dbReference type="AlphaFoldDB" id="A0A3E0I5J2"/>
<dbReference type="InterPro" id="IPR050109">
    <property type="entry name" value="HTH-type_TetR-like_transc_reg"/>
</dbReference>
<dbReference type="PROSITE" id="PS50977">
    <property type="entry name" value="HTH_TETR_2"/>
    <property type="match status" value="1"/>
</dbReference>
<dbReference type="InterPro" id="IPR041347">
    <property type="entry name" value="MftR_C"/>
</dbReference>
<dbReference type="PANTHER" id="PTHR30055">
    <property type="entry name" value="HTH-TYPE TRANSCRIPTIONAL REGULATOR RUTR"/>
    <property type="match status" value="1"/>
</dbReference>
<evidence type="ECO:0000313" key="6">
    <source>
        <dbReference type="EMBL" id="REH53989.1"/>
    </source>
</evidence>
<dbReference type="Proteomes" id="UP000256269">
    <property type="component" value="Unassembled WGS sequence"/>
</dbReference>
<feature type="domain" description="HTH tetR-type" evidence="5">
    <location>
        <begin position="19"/>
        <end position="79"/>
    </location>
</feature>
<dbReference type="OrthoDB" id="956698at2"/>
<evidence type="ECO:0000256" key="4">
    <source>
        <dbReference type="PROSITE-ProRule" id="PRU00335"/>
    </source>
</evidence>
<evidence type="ECO:0000256" key="1">
    <source>
        <dbReference type="ARBA" id="ARBA00023015"/>
    </source>
</evidence>
<reference evidence="6 7" key="1">
    <citation type="submission" date="2018-08" db="EMBL/GenBank/DDBJ databases">
        <title>Genomic Encyclopedia of Archaeal and Bacterial Type Strains, Phase II (KMG-II): from individual species to whole genera.</title>
        <authorList>
            <person name="Goeker M."/>
        </authorList>
    </citation>
    <scope>NUCLEOTIDE SEQUENCE [LARGE SCALE GENOMIC DNA]</scope>
    <source>
        <strain evidence="6 7">DSM 45791</strain>
    </source>
</reference>
<dbReference type="GO" id="GO:0000976">
    <property type="term" value="F:transcription cis-regulatory region binding"/>
    <property type="evidence" value="ECO:0007669"/>
    <property type="project" value="TreeGrafter"/>
</dbReference>
<evidence type="ECO:0000256" key="2">
    <source>
        <dbReference type="ARBA" id="ARBA00023125"/>
    </source>
</evidence>
<evidence type="ECO:0000256" key="3">
    <source>
        <dbReference type="ARBA" id="ARBA00023163"/>
    </source>
</evidence>
<evidence type="ECO:0000313" key="7">
    <source>
        <dbReference type="Proteomes" id="UP000256269"/>
    </source>
</evidence>
<keyword evidence="7" id="KW-1185">Reference proteome</keyword>
<dbReference type="SUPFAM" id="SSF46689">
    <property type="entry name" value="Homeodomain-like"/>
    <property type="match status" value="1"/>
</dbReference>
<dbReference type="PRINTS" id="PR00455">
    <property type="entry name" value="HTHTETR"/>
</dbReference>
<evidence type="ECO:0000259" key="5">
    <source>
        <dbReference type="PROSITE" id="PS50977"/>
    </source>
</evidence>
<dbReference type="Gene3D" id="1.10.10.60">
    <property type="entry name" value="Homeodomain-like"/>
    <property type="match status" value="1"/>
</dbReference>
<dbReference type="Gene3D" id="1.10.357.10">
    <property type="entry name" value="Tetracycline Repressor, domain 2"/>
    <property type="match status" value="1"/>
</dbReference>